<keyword evidence="1" id="KW-0808">Transferase</keyword>
<dbReference type="RefSeq" id="XP_029235634.1">
    <property type="nucleotide sequence ID" value="XM_029384502.1"/>
</dbReference>
<name>A0A3R7K490_TRYRA</name>
<sequence length="561" mass="62744">MGLCCGRSAMPVVDDRGRKHRALHPKVSVTPMPTVEFDIIAPEDAGDLTLNMMRRGSSGGAFFMNASLHTVSEFSFTMADCKGQSLSGTLRDDAARSFLTNGMNEVLPDHVKGFLSSICEVTHAEPPNTLEDSFFETSISTLNQTRGHRYRIGGSSAAKLTAEEKLYIDKAHSTEERIARLVDLEQMSRQDIYGVWKMNNTMMFLGWKGALPTLRRLRKGSQSRKRNSAREVLVIHAKDIDLQLEDDKRRENGAGFQGVLGRRCEGDEQEVMFSPSEALETTTRSKTVAEHYQLLALTAREISITASVQAQVVHDTWDFLSLPEASTHLNTGNVFFRFVCSPVRHLGTDSLELINTFINESSFADEVQENNVPKIHIFSPEEQNKYVSILVKTMYLLPGVRLSHLDADLLASLDYQRNCQPGNNKFESPEDIHTFRTVKTVIRFVFSITIQMKVSAITDSVALQKFRDVDGMVPAKVLLLERTKRNIHKMDSTVKVRSVLLYYPVNAGLLVTNVTIVLNTSLPTVVSSLMQTFGTQGATEAAQTAKQTRRYLIHRFGDSRS</sequence>
<dbReference type="Proteomes" id="UP000283634">
    <property type="component" value="Unassembled WGS sequence"/>
</dbReference>
<keyword evidence="2" id="KW-1185">Reference proteome</keyword>
<evidence type="ECO:0000313" key="1">
    <source>
        <dbReference type="EMBL" id="RNF00212.1"/>
    </source>
</evidence>
<dbReference type="OrthoDB" id="271898at2759"/>
<proteinExistence type="predicted"/>
<dbReference type="EC" id="2.6.1.-" evidence="1"/>
<accession>A0A3R7K490</accession>
<reference evidence="1 2" key="1">
    <citation type="journal article" date="2018" name="BMC Genomics">
        <title>Genomic comparison of Trypanosoma conorhini and Trypanosoma rangeli to Trypanosoma cruzi strains of high and low virulence.</title>
        <authorList>
            <person name="Bradwell K.R."/>
            <person name="Koparde V.N."/>
            <person name="Matveyev A.V."/>
            <person name="Serrano M.G."/>
            <person name="Alves J.M."/>
            <person name="Parikh H."/>
            <person name="Huang B."/>
            <person name="Lee V."/>
            <person name="Espinosa-Alvarez O."/>
            <person name="Ortiz P.A."/>
            <person name="Costa-Martins A.G."/>
            <person name="Teixeira M.M."/>
            <person name="Buck G.A."/>
        </authorList>
    </citation>
    <scope>NUCLEOTIDE SEQUENCE [LARGE SCALE GENOMIC DNA]</scope>
    <source>
        <strain evidence="1 2">AM80</strain>
    </source>
</reference>
<evidence type="ECO:0000313" key="2">
    <source>
        <dbReference type="Proteomes" id="UP000283634"/>
    </source>
</evidence>
<keyword evidence="1" id="KW-0032">Aminotransferase</keyword>
<comment type="caution">
    <text evidence="1">The sequence shown here is derived from an EMBL/GenBank/DDBJ whole genome shotgun (WGS) entry which is preliminary data.</text>
</comment>
<dbReference type="GeneID" id="40331654"/>
<dbReference type="AlphaFoldDB" id="A0A3R7K490"/>
<dbReference type="GO" id="GO:0008483">
    <property type="term" value="F:transaminase activity"/>
    <property type="evidence" value="ECO:0007669"/>
    <property type="project" value="UniProtKB-KW"/>
</dbReference>
<gene>
    <name evidence="1" type="ORF">TraAM80_07721</name>
</gene>
<dbReference type="EMBL" id="MKGL01000338">
    <property type="protein sequence ID" value="RNF00212.1"/>
    <property type="molecule type" value="Genomic_DNA"/>
</dbReference>
<dbReference type="OMA" id="QLACCQI"/>
<protein>
    <submittedName>
        <fullName evidence="1">Putative aspartate aminotransferase, mitochondrial</fullName>
        <ecNumber evidence="1">2.6.1.-</ecNumber>
    </submittedName>
</protein>
<organism evidence="1 2">
    <name type="scientific">Trypanosoma rangeli</name>
    <dbReference type="NCBI Taxonomy" id="5698"/>
    <lineage>
        <taxon>Eukaryota</taxon>
        <taxon>Discoba</taxon>
        <taxon>Euglenozoa</taxon>
        <taxon>Kinetoplastea</taxon>
        <taxon>Metakinetoplastina</taxon>
        <taxon>Trypanosomatida</taxon>
        <taxon>Trypanosomatidae</taxon>
        <taxon>Trypanosoma</taxon>
        <taxon>Herpetosoma</taxon>
    </lineage>
</organism>